<accession>A0AAV7B3P0</accession>
<feature type="coiled-coil region" evidence="6">
    <location>
        <begin position="470"/>
        <end position="497"/>
    </location>
</feature>
<feature type="repeat" description="RPEL" evidence="4">
    <location>
        <begin position="497"/>
        <end position="522"/>
    </location>
</feature>
<feature type="region of interest" description="Disordered" evidence="7">
    <location>
        <begin position="325"/>
        <end position="388"/>
    </location>
</feature>
<keyword evidence="2 5" id="KW-0677">Repeat</keyword>
<dbReference type="GO" id="GO:0004864">
    <property type="term" value="F:protein phosphatase inhibitor activity"/>
    <property type="evidence" value="ECO:0007669"/>
    <property type="project" value="UniProtKB-UniRule"/>
</dbReference>
<name>A0AAV7B3P0_ENGPU</name>
<feature type="repeat" description="RPEL" evidence="4">
    <location>
        <begin position="421"/>
        <end position="446"/>
    </location>
</feature>
<evidence type="ECO:0000256" key="5">
    <source>
        <dbReference type="RuleBase" id="RU301113"/>
    </source>
</evidence>
<evidence type="ECO:0000256" key="7">
    <source>
        <dbReference type="SAM" id="MobiDB-lite"/>
    </source>
</evidence>
<dbReference type="EMBL" id="WNYA01000006">
    <property type="protein sequence ID" value="KAG8566925.1"/>
    <property type="molecule type" value="Genomic_DNA"/>
</dbReference>
<dbReference type="AlphaFoldDB" id="A0AAV7B3P0"/>
<dbReference type="InterPro" id="IPR004018">
    <property type="entry name" value="RPEL_repeat"/>
</dbReference>
<dbReference type="Gene3D" id="6.10.140.2130">
    <property type="match status" value="3"/>
</dbReference>
<dbReference type="PROSITE" id="PS51073">
    <property type="entry name" value="RPEL"/>
    <property type="match status" value="3"/>
</dbReference>
<feature type="region of interest" description="Disordered" evidence="7">
    <location>
        <begin position="86"/>
        <end position="109"/>
    </location>
</feature>
<dbReference type="GO" id="GO:0030036">
    <property type="term" value="P:actin cytoskeleton organization"/>
    <property type="evidence" value="ECO:0007669"/>
    <property type="project" value="TreeGrafter"/>
</dbReference>
<comment type="subunit">
    <text evidence="5">Binds PPP1CA and actin.</text>
</comment>
<keyword evidence="9" id="KW-1185">Reference proteome</keyword>
<dbReference type="GO" id="GO:0003779">
    <property type="term" value="F:actin binding"/>
    <property type="evidence" value="ECO:0007669"/>
    <property type="project" value="UniProtKB-KW"/>
</dbReference>
<evidence type="ECO:0000256" key="6">
    <source>
        <dbReference type="SAM" id="Coils"/>
    </source>
</evidence>
<evidence type="ECO:0000256" key="2">
    <source>
        <dbReference type="ARBA" id="ARBA00022737"/>
    </source>
</evidence>
<keyword evidence="6" id="KW-0175">Coiled coil</keyword>
<evidence type="ECO:0000256" key="3">
    <source>
        <dbReference type="ARBA" id="ARBA00023203"/>
    </source>
</evidence>
<evidence type="ECO:0000313" key="9">
    <source>
        <dbReference type="Proteomes" id="UP000824782"/>
    </source>
</evidence>
<protein>
    <recommendedName>
        <fullName evidence="5">Phosphatase and actin regulator</fullName>
    </recommendedName>
</protein>
<organism evidence="8 9">
    <name type="scientific">Engystomops pustulosus</name>
    <name type="common">Tungara frog</name>
    <name type="synonym">Physalaemus pustulosus</name>
    <dbReference type="NCBI Taxonomy" id="76066"/>
    <lineage>
        <taxon>Eukaryota</taxon>
        <taxon>Metazoa</taxon>
        <taxon>Chordata</taxon>
        <taxon>Craniata</taxon>
        <taxon>Vertebrata</taxon>
        <taxon>Euteleostomi</taxon>
        <taxon>Amphibia</taxon>
        <taxon>Batrachia</taxon>
        <taxon>Anura</taxon>
        <taxon>Neobatrachia</taxon>
        <taxon>Hyloidea</taxon>
        <taxon>Leptodactylidae</taxon>
        <taxon>Leiuperinae</taxon>
        <taxon>Engystomops</taxon>
    </lineage>
</organism>
<gene>
    <name evidence="8" type="ORF">GDO81_013423</name>
</gene>
<feature type="region of interest" description="Disordered" evidence="7">
    <location>
        <begin position="1"/>
        <end position="46"/>
    </location>
</feature>
<dbReference type="Pfam" id="PF02755">
    <property type="entry name" value="RPEL"/>
    <property type="match status" value="2"/>
</dbReference>
<comment type="caution">
    <text evidence="8">The sequence shown here is derived from an EMBL/GenBank/DDBJ whole genome shotgun (WGS) entry which is preliminary data.</text>
</comment>
<feature type="compositionally biased region" description="Low complexity" evidence="7">
    <location>
        <begin position="279"/>
        <end position="292"/>
    </location>
</feature>
<comment type="similarity">
    <text evidence="1 5">Belongs to the phosphatase and actin regulator family.</text>
</comment>
<reference evidence="8" key="1">
    <citation type="thesis" date="2020" institute="ProQuest LLC" country="789 East Eisenhower Parkway, Ann Arbor, MI, USA">
        <title>Comparative Genomics and Chromosome Evolution.</title>
        <authorList>
            <person name="Mudd A.B."/>
        </authorList>
    </citation>
    <scope>NUCLEOTIDE SEQUENCE</scope>
    <source>
        <strain evidence="8">237g6f4</strain>
        <tissue evidence="8">Blood</tissue>
    </source>
</reference>
<feature type="compositionally biased region" description="Polar residues" evidence="7">
    <location>
        <begin position="93"/>
        <end position="108"/>
    </location>
</feature>
<proteinExistence type="inferred from homology"/>
<feature type="region of interest" description="Disordered" evidence="7">
    <location>
        <begin position="250"/>
        <end position="310"/>
    </location>
</feature>
<evidence type="ECO:0000256" key="4">
    <source>
        <dbReference type="PROSITE-ProRule" id="PRU00401"/>
    </source>
</evidence>
<evidence type="ECO:0000256" key="1">
    <source>
        <dbReference type="ARBA" id="ARBA00009795"/>
    </source>
</evidence>
<dbReference type="PANTHER" id="PTHR12751:SF7">
    <property type="entry name" value="PHOSPHATASE AND ACTIN REGULATOR 3"/>
    <property type="match status" value="1"/>
</dbReference>
<evidence type="ECO:0000313" key="8">
    <source>
        <dbReference type="EMBL" id="KAG8566925.1"/>
    </source>
</evidence>
<dbReference type="SMART" id="SM00707">
    <property type="entry name" value="RPEL"/>
    <property type="match status" value="4"/>
</dbReference>
<feature type="region of interest" description="Disordered" evidence="7">
    <location>
        <begin position="126"/>
        <end position="238"/>
    </location>
</feature>
<feature type="repeat" description="RPEL" evidence="4">
    <location>
        <begin position="459"/>
        <end position="484"/>
    </location>
</feature>
<sequence>MATPQELPGSFRQRGRSHSDPNIIHSDPNNLQELGSESEDCTEDMAQSPALRKEYLVTGMRTPPARRNSKLATLGRIFKPWKWRKKKSEKLKQSSAGIVSTPKKITSRQTRDDIIKKGILEIMEKDLDLKDYPVEDATSESPGEPPTPLSQSPPTEETLPETSAAAVNVNSLDEDPQTDPGEAQEGKSQLTLEEDLKDSVEKTLQALLLTESLESPPPERSTTLISSPPLLPMPQPKASSWVNQCLPELDEITSPPSSIMKNSTPVGCSHISGHSNLFQPSSQKPLESSSQSVKNPTPTGSPHLPAMHMPLPPSRVIEELHRALATKHRQDSFQGREVKSSPKRRVEFRTSRPSSMDKGREVVTNDSDSENKCGSIKEAEENKENLIRDSSHKDDVLLYEDEEELNNSVISGTLPRKYKKELLAVKLRNRPSKQELEDRNIFPRRTDEERQKIRQQIEIKLSKRLSQRPAVEELERRNILKQRNDQIEQEERREIKQRLTRKLNQRPTVDELRERKILIRFSDYVEVAKAQDYDRRADKPWTRLSAADKAAIRKELNEYKSNEMEVHASSKHLTRYVCRTQSGSNNNGKTLTR</sequence>
<keyword evidence="3 5" id="KW-0009">Actin-binding</keyword>
<feature type="compositionally biased region" description="Polar residues" evidence="7">
    <location>
        <begin position="254"/>
        <end position="278"/>
    </location>
</feature>
<dbReference type="Proteomes" id="UP000824782">
    <property type="component" value="Unassembled WGS sequence"/>
</dbReference>
<dbReference type="PANTHER" id="PTHR12751">
    <property type="entry name" value="PHOSPHATASE AND ACTIN REGULATOR PHACTR"/>
    <property type="match status" value="1"/>
</dbReference>